<keyword evidence="2" id="KW-1185">Reference proteome</keyword>
<reference evidence="1 2" key="1">
    <citation type="journal article" date="2018" name="Front. Microbiol.">
        <title>Genome-Wide Analysis of Corynespora cassiicola Leaf Fall Disease Putative Effectors.</title>
        <authorList>
            <person name="Lopez D."/>
            <person name="Ribeiro S."/>
            <person name="Label P."/>
            <person name="Fumanal B."/>
            <person name="Venisse J.S."/>
            <person name="Kohler A."/>
            <person name="de Oliveira R.R."/>
            <person name="Labutti K."/>
            <person name="Lipzen A."/>
            <person name="Lail K."/>
            <person name="Bauer D."/>
            <person name="Ohm R.A."/>
            <person name="Barry K.W."/>
            <person name="Spatafora J."/>
            <person name="Grigoriev I.V."/>
            <person name="Martin F.M."/>
            <person name="Pujade-Renaud V."/>
        </authorList>
    </citation>
    <scope>NUCLEOTIDE SEQUENCE [LARGE SCALE GENOMIC DNA]</scope>
    <source>
        <strain evidence="1 2">Philippines</strain>
    </source>
</reference>
<sequence>MILSARTSVHSCTGRGSREQAGWVGYKAAICESATQRPATCDLRPCDPATLRPSLRPHACAARGTVRPVSSQSSMVWPVATAVGAPRSPSSVAASSRMLRVRPVPAFRAAQRLAALLG</sequence>
<evidence type="ECO:0000313" key="1">
    <source>
        <dbReference type="EMBL" id="PSN69437.1"/>
    </source>
</evidence>
<gene>
    <name evidence="1" type="ORF">BS50DRAFT_341842</name>
</gene>
<dbReference type="AlphaFoldDB" id="A0A2T2NVH7"/>
<organism evidence="1 2">
    <name type="scientific">Corynespora cassiicola Philippines</name>
    <dbReference type="NCBI Taxonomy" id="1448308"/>
    <lineage>
        <taxon>Eukaryota</taxon>
        <taxon>Fungi</taxon>
        <taxon>Dikarya</taxon>
        <taxon>Ascomycota</taxon>
        <taxon>Pezizomycotina</taxon>
        <taxon>Dothideomycetes</taxon>
        <taxon>Pleosporomycetidae</taxon>
        <taxon>Pleosporales</taxon>
        <taxon>Corynesporascaceae</taxon>
        <taxon>Corynespora</taxon>
    </lineage>
</organism>
<dbReference type="EMBL" id="KZ678133">
    <property type="protein sequence ID" value="PSN69437.1"/>
    <property type="molecule type" value="Genomic_DNA"/>
</dbReference>
<proteinExistence type="predicted"/>
<dbReference type="Proteomes" id="UP000240883">
    <property type="component" value="Unassembled WGS sequence"/>
</dbReference>
<protein>
    <submittedName>
        <fullName evidence="1">Uncharacterized protein</fullName>
    </submittedName>
</protein>
<evidence type="ECO:0000313" key="2">
    <source>
        <dbReference type="Proteomes" id="UP000240883"/>
    </source>
</evidence>
<name>A0A2T2NVH7_CORCC</name>
<accession>A0A2T2NVH7</accession>